<evidence type="ECO:0000256" key="1">
    <source>
        <dbReference type="ARBA" id="ARBA00006739"/>
    </source>
</evidence>
<name>A0ABU2H428_9ACTN</name>
<feature type="compositionally biased region" description="Basic and acidic residues" evidence="4">
    <location>
        <begin position="156"/>
        <end position="173"/>
    </location>
</feature>
<comment type="similarity">
    <text evidence="1">Belongs to the glycosyltransferase 2 family.</text>
</comment>
<feature type="domain" description="Glycosyltransferase 2-like" evidence="6">
    <location>
        <begin position="269"/>
        <end position="462"/>
    </location>
</feature>
<dbReference type="Pfam" id="PF13632">
    <property type="entry name" value="Glyco_trans_2_3"/>
    <property type="match status" value="1"/>
</dbReference>
<evidence type="ECO:0000256" key="3">
    <source>
        <dbReference type="ARBA" id="ARBA00022679"/>
    </source>
</evidence>
<organism evidence="7 8">
    <name type="scientific">Lipingzhangella rawalii</name>
    <dbReference type="NCBI Taxonomy" id="2055835"/>
    <lineage>
        <taxon>Bacteria</taxon>
        <taxon>Bacillati</taxon>
        <taxon>Actinomycetota</taxon>
        <taxon>Actinomycetes</taxon>
        <taxon>Streptosporangiales</taxon>
        <taxon>Nocardiopsidaceae</taxon>
        <taxon>Lipingzhangella</taxon>
    </lineage>
</organism>
<keyword evidence="5" id="KW-1133">Transmembrane helix</keyword>
<feature type="region of interest" description="Disordered" evidence="4">
    <location>
        <begin position="85"/>
        <end position="134"/>
    </location>
</feature>
<dbReference type="CDD" id="cd06423">
    <property type="entry name" value="CESA_like"/>
    <property type="match status" value="1"/>
</dbReference>
<proteinExistence type="inferred from homology"/>
<evidence type="ECO:0000256" key="5">
    <source>
        <dbReference type="SAM" id="Phobius"/>
    </source>
</evidence>
<dbReference type="SUPFAM" id="SSF53448">
    <property type="entry name" value="Nucleotide-diphospho-sugar transferases"/>
    <property type="match status" value="1"/>
</dbReference>
<evidence type="ECO:0000256" key="2">
    <source>
        <dbReference type="ARBA" id="ARBA00022676"/>
    </source>
</evidence>
<evidence type="ECO:0000313" key="7">
    <source>
        <dbReference type="EMBL" id="MDS1270058.1"/>
    </source>
</evidence>
<dbReference type="Proteomes" id="UP001250214">
    <property type="component" value="Unassembled WGS sequence"/>
</dbReference>
<feature type="transmembrane region" description="Helical" evidence="5">
    <location>
        <begin position="517"/>
        <end position="536"/>
    </location>
</feature>
<dbReference type="PANTHER" id="PTHR43630:SF1">
    <property type="entry name" value="POLY-BETA-1,6-N-ACETYL-D-GLUCOSAMINE SYNTHASE"/>
    <property type="match status" value="1"/>
</dbReference>
<keyword evidence="5" id="KW-0812">Transmembrane</keyword>
<keyword evidence="3" id="KW-0808">Transferase</keyword>
<dbReference type="Gene3D" id="3.90.550.10">
    <property type="entry name" value="Spore Coat Polysaccharide Biosynthesis Protein SpsA, Chain A"/>
    <property type="match status" value="1"/>
</dbReference>
<dbReference type="InterPro" id="IPR001173">
    <property type="entry name" value="Glyco_trans_2-like"/>
</dbReference>
<feature type="transmembrane region" description="Helical" evidence="5">
    <location>
        <begin position="41"/>
        <end position="62"/>
    </location>
</feature>
<accession>A0ABU2H428</accession>
<reference evidence="8" key="1">
    <citation type="submission" date="2023-07" db="EMBL/GenBank/DDBJ databases">
        <title>Novel species in the genus Lipingzhangella isolated from Sambhar Salt Lake.</title>
        <authorList>
            <person name="Jiya N."/>
            <person name="Kajale S."/>
            <person name="Sharma A."/>
        </authorList>
    </citation>
    <scope>NUCLEOTIDE SEQUENCE [LARGE SCALE GENOMIC DNA]</scope>
    <source>
        <strain evidence="8">LS1_29</strain>
    </source>
</reference>
<dbReference type="EMBL" id="JAVLVT010000003">
    <property type="protein sequence ID" value="MDS1270058.1"/>
    <property type="molecule type" value="Genomic_DNA"/>
</dbReference>
<protein>
    <submittedName>
        <fullName evidence="7">Glycosyltransferase family 2 protein</fullName>
    </submittedName>
</protein>
<evidence type="ECO:0000259" key="6">
    <source>
        <dbReference type="Pfam" id="PF13632"/>
    </source>
</evidence>
<keyword evidence="2" id="KW-0328">Glycosyltransferase</keyword>
<feature type="transmembrane region" description="Helical" evidence="5">
    <location>
        <begin position="486"/>
        <end position="510"/>
    </location>
</feature>
<sequence>MRTARFIGGLTTVVLALSLAGGLFTQWIQFALGLAGSTVPAALFLWLVFGVNLTVWFLIGLVRAGDDGARSLARRRRIAAARQPSAVTGASRIRQRAVPATGAERTSGAPRVPTPTLGYARGSAPGGTGGDDVHTPSTALALARAAGDVGLGHSPAVDDTRAAPADTRAERRTPAAAGPDEADAAPARIAVVIPAHNEEPVIGAAVRSALRLFHRWDIYVVSDSSRDATADIAADTGVNVLELLTNRGKAGALEAVISEFDLVNNYDAVVILDADTELDEHYLQGVRRQMEDPRVAAVAGLVVAEWKPWERTLLGRLISAYRDRLYVMLQYLMRFGQTWRHTSTTFIVPGFASAYRTRVLREVDINPKGLVIEDFNMTFEVHRRRLGRISMAPNARAVCQDPFTLGDYVRQVRRWTLGFWQTVRLHGIWPSLFWFALLCYLVEVMFVSVVLLSAAALAVFTALPLVVGDVVLEVGAYASVYESVTAVLPLPVLLVGLLVPDYVLTCVLAALRRRPSYLIYGLFFLPLRLIDSYLILRTLPQAWRARSDGRWNSPGRKAARL</sequence>
<comment type="caution">
    <text evidence="7">The sequence shown here is derived from an EMBL/GenBank/DDBJ whole genome shotgun (WGS) entry which is preliminary data.</text>
</comment>
<dbReference type="InterPro" id="IPR029044">
    <property type="entry name" value="Nucleotide-diphossugar_trans"/>
</dbReference>
<evidence type="ECO:0000313" key="8">
    <source>
        <dbReference type="Proteomes" id="UP001250214"/>
    </source>
</evidence>
<dbReference type="PANTHER" id="PTHR43630">
    <property type="entry name" value="POLY-BETA-1,6-N-ACETYL-D-GLUCOSAMINE SYNTHASE"/>
    <property type="match status" value="1"/>
</dbReference>
<feature type="region of interest" description="Disordered" evidence="4">
    <location>
        <begin position="152"/>
        <end position="182"/>
    </location>
</feature>
<feature type="transmembrane region" description="Helical" evidence="5">
    <location>
        <begin position="433"/>
        <end position="466"/>
    </location>
</feature>
<keyword evidence="8" id="KW-1185">Reference proteome</keyword>
<keyword evidence="5" id="KW-0472">Membrane</keyword>
<evidence type="ECO:0000256" key="4">
    <source>
        <dbReference type="SAM" id="MobiDB-lite"/>
    </source>
</evidence>
<gene>
    <name evidence="7" type="ORF">RIF23_07105</name>
</gene>